<organism evidence="4 5">
    <name type="scientific">Bacteroides eggerthii</name>
    <dbReference type="NCBI Taxonomy" id="28111"/>
    <lineage>
        <taxon>Bacteria</taxon>
        <taxon>Pseudomonadati</taxon>
        <taxon>Bacteroidota</taxon>
        <taxon>Bacteroidia</taxon>
        <taxon>Bacteroidales</taxon>
        <taxon>Bacteroidaceae</taxon>
        <taxon>Bacteroides</taxon>
    </lineage>
</organism>
<name>A0A414MKM1_9BACE</name>
<evidence type="ECO:0000256" key="1">
    <source>
        <dbReference type="SAM" id="SignalP"/>
    </source>
</evidence>
<dbReference type="Gene3D" id="3.60.21.10">
    <property type="match status" value="1"/>
</dbReference>
<reference evidence="4 5" key="1">
    <citation type="submission" date="2018-08" db="EMBL/GenBank/DDBJ databases">
        <title>A genome reference for cultivated species of the human gut microbiota.</title>
        <authorList>
            <person name="Zou Y."/>
            <person name="Xue W."/>
            <person name="Luo G."/>
        </authorList>
    </citation>
    <scope>NUCLEOTIDE SEQUENCE [LARGE SCALE GENOMIC DNA]</scope>
    <source>
        <strain evidence="4 5">AM26-26AC</strain>
    </source>
</reference>
<evidence type="ECO:0000259" key="2">
    <source>
        <dbReference type="Pfam" id="PF00149"/>
    </source>
</evidence>
<protein>
    <submittedName>
        <fullName evidence="4">Serine/threonine protein kinase</fullName>
    </submittedName>
</protein>
<gene>
    <name evidence="4" type="ORF">DW701_01030</name>
</gene>
<sequence>MNRRLFISALLVCLLPFMAQAQQVTFRFAQLTDIHLSPSNPNPTEDLLRSIAQINATDSIDFVLVTGDIAEEGDRATMEKVKSCLDLLKVKYYVALGNHETKWSDSGCTAFGEIFGGERFDFEHKGFLFLGFNSGPLMRMAYGHVVPQDIRWMTERMNQYNTGDPQQNKPVILVTHYPMIEGDVDNWYEVTDAVRPYNIRLFIGGHYHRNRDLRYDGIPGVLMRSNLRDKDGKPGYGIYEITKDSIRVYTQRIGEPKKQWAGFSLTESYYERNGKAEKYPDFSANKEYPQVKEQWVTKTGVGIYCSPAVEKDKVFIGDDMGYLTAYALKDGKALWRFQSGKRIVGTPAVSEGIVVFGSADCKIYGLNAQNGNLLWIVKASEPVLGAVTIDNGTAYIGASDHTFRAINTSNGEIKWTFTGVKGYIETKPLVTDSKIIFGAWDNTLYALNKADGRELWKWTGGLTRMHFSPAAVWPVAAEGKVFITDPQRAMTAIEIETGNTVWRTFQSMVRETIGLSEDGERIYSKTMNDSIVCYSTKGSHPHELWASNVGFGYEHAPSMQVEKDGIVFGSTKEGLIFALEAKTGKVLWKHKIGNSLISTVVALSGNRVLFTATGGETGLLKFKIKK</sequence>
<feature type="chain" id="PRO_5019121284" evidence="1">
    <location>
        <begin position="22"/>
        <end position="626"/>
    </location>
</feature>
<dbReference type="InterPro" id="IPR004843">
    <property type="entry name" value="Calcineurin-like_PHP"/>
</dbReference>
<dbReference type="SUPFAM" id="SSF50998">
    <property type="entry name" value="Quinoprotein alcohol dehydrogenase-like"/>
    <property type="match status" value="1"/>
</dbReference>
<dbReference type="EMBL" id="QSLA01000001">
    <property type="protein sequence ID" value="RHF12833.1"/>
    <property type="molecule type" value="Genomic_DNA"/>
</dbReference>
<evidence type="ECO:0000313" key="5">
    <source>
        <dbReference type="Proteomes" id="UP000283538"/>
    </source>
</evidence>
<dbReference type="InterPro" id="IPR011047">
    <property type="entry name" value="Quinoprotein_ADH-like_sf"/>
</dbReference>
<evidence type="ECO:0000259" key="3">
    <source>
        <dbReference type="Pfam" id="PF13360"/>
    </source>
</evidence>
<dbReference type="AlphaFoldDB" id="A0A414MKM1"/>
<dbReference type="InterPro" id="IPR015943">
    <property type="entry name" value="WD40/YVTN_repeat-like_dom_sf"/>
</dbReference>
<keyword evidence="4" id="KW-0808">Transferase</keyword>
<dbReference type="GO" id="GO:0016787">
    <property type="term" value="F:hydrolase activity"/>
    <property type="evidence" value="ECO:0007669"/>
    <property type="project" value="InterPro"/>
</dbReference>
<dbReference type="RefSeq" id="WP_118225966.1">
    <property type="nucleotide sequence ID" value="NZ_JAQECU010000003.1"/>
</dbReference>
<accession>A0A414MKM1</accession>
<dbReference type="PANTHER" id="PTHR34512:SF30">
    <property type="entry name" value="OUTER MEMBRANE PROTEIN ASSEMBLY FACTOR BAMB"/>
    <property type="match status" value="1"/>
</dbReference>
<dbReference type="Gene3D" id="2.40.10.480">
    <property type="match status" value="1"/>
</dbReference>
<dbReference type="SUPFAM" id="SSF56300">
    <property type="entry name" value="Metallo-dependent phosphatases"/>
    <property type="match status" value="1"/>
</dbReference>
<feature type="domain" description="Pyrrolo-quinoline quinone repeat" evidence="3">
    <location>
        <begin position="320"/>
        <end position="416"/>
    </location>
</feature>
<dbReference type="InterPro" id="IPR002372">
    <property type="entry name" value="PQQ_rpt_dom"/>
</dbReference>
<dbReference type="Proteomes" id="UP000283538">
    <property type="component" value="Unassembled WGS sequence"/>
</dbReference>
<feature type="signal peptide" evidence="1">
    <location>
        <begin position="1"/>
        <end position="21"/>
    </location>
</feature>
<dbReference type="PANTHER" id="PTHR34512">
    <property type="entry name" value="CELL SURFACE PROTEIN"/>
    <property type="match status" value="1"/>
</dbReference>
<keyword evidence="4" id="KW-0418">Kinase</keyword>
<dbReference type="GO" id="GO:0004674">
    <property type="term" value="F:protein serine/threonine kinase activity"/>
    <property type="evidence" value="ECO:0007669"/>
    <property type="project" value="UniProtKB-KW"/>
</dbReference>
<feature type="domain" description="Pyrrolo-quinoline quinone repeat" evidence="3">
    <location>
        <begin position="543"/>
        <end position="615"/>
    </location>
</feature>
<dbReference type="InterPro" id="IPR029052">
    <property type="entry name" value="Metallo-depent_PP-like"/>
</dbReference>
<dbReference type="Pfam" id="PF00149">
    <property type="entry name" value="Metallophos"/>
    <property type="match status" value="1"/>
</dbReference>
<dbReference type="InterPro" id="IPR018391">
    <property type="entry name" value="PQQ_b-propeller_rpt"/>
</dbReference>
<keyword evidence="1" id="KW-0732">Signal</keyword>
<dbReference type="Pfam" id="PF13360">
    <property type="entry name" value="PQQ_2"/>
    <property type="match status" value="2"/>
</dbReference>
<comment type="caution">
    <text evidence="4">The sequence shown here is derived from an EMBL/GenBank/DDBJ whole genome shotgun (WGS) entry which is preliminary data.</text>
</comment>
<keyword evidence="4" id="KW-0723">Serine/threonine-protein kinase</keyword>
<dbReference type="SMART" id="SM00564">
    <property type="entry name" value="PQQ"/>
    <property type="match status" value="6"/>
</dbReference>
<evidence type="ECO:0000313" key="4">
    <source>
        <dbReference type="EMBL" id="RHF12833.1"/>
    </source>
</evidence>
<dbReference type="Gene3D" id="2.130.10.10">
    <property type="entry name" value="YVTN repeat-like/Quinoprotein amine dehydrogenase"/>
    <property type="match status" value="1"/>
</dbReference>
<feature type="domain" description="Calcineurin-like phosphoesterase" evidence="2">
    <location>
        <begin position="26"/>
        <end position="209"/>
    </location>
</feature>
<proteinExistence type="predicted"/>